<dbReference type="GO" id="GO:0044205">
    <property type="term" value="P:'de novo' UMP biosynthetic process"/>
    <property type="evidence" value="ECO:0007669"/>
    <property type="project" value="UniProtKB-UniRule"/>
</dbReference>
<feature type="active site" evidence="7">
    <location>
        <position position="306"/>
    </location>
</feature>
<dbReference type="GeneID" id="93485896"/>
<comment type="pathway">
    <text evidence="7">Pyrimidine metabolism; UMP biosynthesis via de novo pathway; (S)-dihydroorotate from bicarbonate: step 3/3.</text>
</comment>
<dbReference type="GO" id="GO:0004151">
    <property type="term" value="F:dihydroorotase activity"/>
    <property type="evidence" value="ECO:0007669"/>
    <property type="project" value="UniProtKB-UniRule"/>
</dbReference>
<dbReference type="AlphaFoldDB" id="A0A841R1F5"/>
<evidence type="ECO:0000256" key="7">
    <source>
        <dbReference type="HAMAP-Rule" id="MF_00220"/>
    </source>
</evidence>
<keyword evidence="5 7" id="KW-0862">Zinc</keyword>
<dbReference type="GO" id="GO:0005737">
    <property type="term" value="C:cytoplasm"/>
    <property type="evidence" value="ECO:0007669"/>
    <property type="project" value="TreeGrafter"/>
</dbReference>
<dbReference type="InterPro" id="IPR050138">
    <property type="entry name" value="DHOase/Allantoinase_Hydrolase"/>
</dbReference>
<evidence type="ECO:0000256" key="6">
    <source>
        <dbReference type="ARBA" id="ARBA00022975"/>
    </source>
</evidence>
<comment type="function">
    <text evidence="1 7">Catalyzes the reversible cyclization of carbamoyl aspartate to dihydroorotate.</text>
</comment>
<name>A0A841R1F5_9FIRM</name>
<dbReference type="Pfam" id="PF12890">
    <property type="entry name" value="DHOase"/>
    <property type="match status" value="1"/>
</dbReference>
<reference evidence="10 11" key="1">
    <citation type="submission" date="2020-08" db="EMBL/GenBank/DDBJ databases">
        <title>Genomic Encyclopedia of Type Strains, Phase IV (KMG-IV): sequencing the most valuable type-strain genomes for metagenomic binning, comparative biology and taxonomic classification.</title>
        <authorList>
            <person name="Goeker M."/>
        </authorList>
    </citation>
    <scope>NUCLEOTIDE SEQUENCE [LARGE SCALE GENOMIC DNA]</scope>
    <source>
        <strain evidence="10 11">DSM 21255</strain>
    </source>
</reference>
<dbReference type="InterPro" id="IPR013108">
    <property type="entry name" value="Amidohydro_3"/>
</dbReference>
<dbReference type="InterPro" id="IPR011059">
    <property type="entry name" value="Metal-dep_hydrolase_composite"/>
</dbReference>
<accession>A0A841R1F5</accession>
<keyword evidence="11" id="KW-1185">Reference proteome</keyword>
<dbReference type="GO" id="GO:0008270">
    <property type="term" value="F:zinc ion binding"/>
    <property type="evidence" value="ECO:0007669"/>
    <property type="project" value="UniProtKB-UniRule"/>
</dbReference>
<feature type="binding site" evidence="7">
    <location>
        <position position="153"/>
    </location>
    <ligand>
        <name>Zn(2+)</name>
        <dbReference type="ChEBI" id="CHEBI:29105"/>
        <label>1</label>
    </ligand>
</feature>
<dbReference type="Pfam" id="PF07969">
    <property type="entry name" value="Amidohydro_3"/>
    <property type="match status" value="1"/>
</dbReference>
<comment type="similarity">
    <text evidence="2 7">Belongs to the metallo-dependent hydrolases superfamily. DHOase family. Class I DHOase subfamily.</text>
</comment>
<comment type="cofactor">
    <cofactor evidence="7">
        <name>Zn(2+)</name>
        <dbReference type="ChEBI" id="CHEBI:29105"/>
    </cofactor>
    <text evidence="7">Binds 2 Zn(2+) ions per subunit.</text>
</comment>
<evidence type="ECO:0000256" key="3">
    <source>
        <dbReference type="ARBA" id="ARBA00022723"/>
    </source>
</evidence>
<evidence type="ECO:0000259" key="8">
    <source>
        <dbReference type="Pfam" id="PF07969"/>
    </source>
</evidence>
<dbReference type="SUPFAM" id="SSF51556">
    <property type="entry name" value="Metallo-dependent hydrolases"/>
    <property type="match status" value="1"/>
</dbReference>
<feature type="binding site" evidence="7">
    <location>
        <position position="310"/>
    </location>
    <ligand>
        <name>substrate</name>
    </ligand>
</feature>
<evidence type="ECO:0000256" key="1">
    <source>
        <dbReference type="ARBA" id="ARBA00002368"/>
    </source>
</evidence>
<dbReference type="PANTHER" id="PTHR43668">
    <property type="entry name" value="ALLANTOINASE"/>
    <property type="match status" value="1"/>
</dbReference>
<dbReference type="Proteomes" id="UP000591941">
    <property type="component" value="Unassembled WGS sequence"/>
</dbReference>
<dbReference type="RefSeq" id="WP_159822978.1">
    <property type="nucleotide sequence ID" value="NZ_CABWNB010000003.1"/>
</dbReference>
<dbReference type="EC" id="3.5.2.3" evidence="7"/>
<dbReference type="EMBL" id="JACHHI010000002">
    <property type="protein sequence ID" value="MBB6477593.1"/>
    <property type="molecule type" value="Genomic_DNA"/>
</dbReference>
<keyword evidence="3 7" id="KW-0479">Metal-binding</keyword>
<dbReference type="PANTHER" id="PTHR43668:SF2">
    <property type="entry name" value="ALLANTOINASE"/>
    <property type="match status" value="1"/>
</dbReference>
<feature type="binding site" evidence="7">
    <location>
        <position position="233"/>
    </location>
    <ligand>
        <name>Zn(2+)</name>
        <dbReference type="ChEBI" id="CHEBI:29105"/>
        <label>2</label>
    </ligand>
</feature>
<sequence length="429" mass="45901">MKRLLKNGTIINPAAGQKTVGDVLFEDGKILSVGETITATDGVEVIDVTDCYVTPGLIDMHVHLREPGQEAKESMTTGTQAAAAGGFTRVVTMANTTPVIDDLVTFNGVKERARAEGRVKVDIIGAVSKNLEGRVLSDMGDLALAGAVAFSDDGHYVESADFMRRAMEYADTYGKMIIDHAEDWTMAAQGFMHEGKVSTALGVVGRPRAAEDIAVARDILLAEMTGAHIHIAHVSSAHAVELIRAAKQRGVRVTCEVTAHHLALTDAEIKNYDAAFKVAPPLREEDDRQALLAALADGTIDAIVTDHSPHADEEKDVPFCCAPNGMSGLETSLAAVITYALTPGHIDWERLVDAMSVQPARLLQQEAGVLQAGAPADITVIAPQSQWTVEPEKLYTKSLFSPFAGKTLTGRAVQTWVDGEQVMREGAVR</sequence>
<dbReference type="InterPro" id="IPR024403">
    <property type="entry name" value="DHOase_cat"/>
</dbReference>
<dbReference type="InterPro" id="IPR004722">
    <property type="entry name" value="DHOase"/>
</dbReference>
<feature type="domain" description="Amidohydrolase 3" evidence="8">
    <location>
        <begin position="345"/>
        <end position="422"/>
    </location>
</feature>
<evidence type="ECO:0000313" key="10">
    <source>
        <dbReference type="EMBL" id="MBB6477593.1"/>
    </source>
</evidence>
<feature type="binding site" evidence="7">
    <location>
        <position position="95"/>
    </location>
    <ligand>
        <name>substrate</name>
    </ligand>
</feature>
<dbReference type="PROSITE" id="PS00482">
    <property type="entry name" value="DIHYDROOROTASE_1"/>
    <property type="match status" value="1"/>
</dbReference>
<dbReference type="GO" id="GO:0004038">
    <property type="term" value="F:allantoinase activity"/>
    <property type="evidence" value="ECO:0007669"/>
    <property type="project" value="TreeGrafter"/>
</dbReference>
<feature type="binding site" evidence="7">
    <location>
        <position position="180"/>
    </location>
    <ligand>
        <name>Zn(2+)</name>
        <dbReference type="ChEBI" id="CHEBI:29105"/>
        <label>2</label>
    </ligand>
</feature>
<organism evidence="10 11">
    <name type="scientific">Negativicoccus succinicivorans</name>
    <dbReference type="NCBI Taxonomy" id="620903"/>
    <lineage>
        <taxon>Bacteria</taxon>
        <taxon>Bacillati</taxon>
        <taxon>Bacillota</taxon>
        <taxon>Negativicutes</taxon>
        <taxon>Veillonellales</taxon>
        <taxon>Veillonellaceae</taxon>
        <taxon>Negativicoccus</taxon>
    </lineage>
</organism>
<comment type="caution">
    <text evidence="7">Lacks conserved residue(s) required for the propagation of feature annotation.</text>
</comment>
<evidence type="ECO:0000256" key="5">
    <source>
        <dbReference type="ARBA" id="ARBA00022833"/>
    </source>
</evidence>
<gene>
    <name evidence="7" type="primary">pyrC</name>
    <name evidence="10" type="ORF">HNR45_000623</name>
</gene>
<dbReference type="CDD" id="cd01317">
    <property type="entry name" value="DHOase_IIa"/>
    <property type="match status" value="1"/>
</dbReference>
<feature type="binding site" evidence="7">
    <location>
        <position position="306"/>
    </location>
    <ligand>
        <name>Zn(2+)</name>
        <dbReference type="ChEBI" id="CHEBI:29105"/>
        <label>1</label>
    </ligand>
</feature>
<dbReference type="HAMAP" id="MF_00220_B">
    <property type="entry name" value="PyrC_classI_B"/>
    <property type="match status" value="1"/>
</dbReference>
<comment type="caution">
    <text evidence="10">The sequence shown here is derived from an EMBL/GenBank/DDBJ whole genome shotgun (WGS) entry which is preliminary data.</text>
</comment>
<evidence type="ECO:0000256" key="2">
    <source>
        <dbReference type="ARBA" id="ARBA00010286"/>
    </source>
</evidence>
<dbReference type="GO" id="GO:0006145">
    <property type="term" value="P:purine nucleobase catabolic process"/>
    <property type="evidence" value="ECO:0007669"/>
    <property type="project" value="TreeGrafter"/>
</dbReference>
<dbReference type="InterPro" id="IPR002195">
    <property type="entry name" value="Dihydroorotase_CS"/>
</dbReference>
<keyword evidence="6 7" id="KW-0665">Pyrimidine biosynthesis</keyword>
<feature type="binding site" evidence="7">
    <location>
        <position position="63"/>
    </location>
    <ligand>
        <name>Zn(2+)</name>
        <dbReference type="ChEBI" id="CHEBI:29105"/>
        <label>1</label>
    </ligand>
</feature>
<dbReference type="NCBIfam" id="TIGR00857">
    <property type="entry name" value="pyrC_multi"/>
    <property type="match status" value="1"/>
</dbReference>
<dbReference type="OrthoDB" id="9765462at2"/>
<protein>
    <recommendedName>
        <fullName evidence="7">Dihydroorotase</fullName>
        <shortName evidence="7">DHOase</shortName>
        <ecNumber evidence="7">3.5.2.3</ecNumber>
    </recommendedName>
</protein>
<proteinExistence type="inferred from homology"/>
<dbReference type="Gene3D" id="3.20.20.140">
    <property type="entry name" value="Metal-dependent hydrolases"/>
    <property type="match status" value="1"/>
</dbReference>
<feature type="binding site" evidence="7">
    <location>
        <begin position="63"/>
        <end position="65"/>
    </location>
    <ligand>
        <name>substrate</name>
    </ligand>
</feature>
<dbReference type="InterPro" id="IPR032466">
    <property type="entry name" value="Metal_Hydrolase"/>
</dbReference>
<evidence type="ECO:0000259" key="9">
    <source>
        <dbReference type="Pfam" id="PF12890"/>
    </source>
</evidence>
<dbReference type="UniPathway" id="UPA00070">
    <property type="reaction ID" value="UER00117"/>
</dbReference>
<evidence type="ECO:0000313" key="11">
    <source>
        <dbReference type="Proteomes" id="UP000591941"/>
    </source>
</evidence>
<feature type="domain" description="Dihydroorotase catalytic" evidence="9">
    <location>
        <begin position="53"/>
        <end position="236"/>
    </location>
</feature>
<dbReference type="SUPFAM" id="SSF51338">
    <property type="entry name" value="Composite domain of metallo-dependent hydrolases"/>
    <property type="match status" value="1"/>
</dbReference>
<feature type="binding site" evidence="7">
    <location>
        <position position="153"/>
    </location>
    <ligand>
        <name>Zn(2+)</name>
        <dbReference type="ChEBI" id="CHEBI:29105"/>
        <label>2</label>
    </ligand>
</feature>
<feature type="binding site" evidence="7">
    <location>
        <position position="61"/>
    </location>
    <ligand>
        <name>Zn(2+)</name>
        <dbReference type="ChEBI" id="CHEBI:29105"/>
        <label>1</label>
    </ligand>
</feature>
<keyword evidence="4 7" id="KW-0378">Hydrolase</keyword>
<comment type="catalytic activity">
    <reaction evidence="7">
        <text>(S)-dihydroorotate + H2O = N-carbamoyl-L-aspartate + H(+)</text>
        <dbReference type="Rhea" id="RHEA:24296"/>
        <dbReference type="ChEBI" id="CHEBI:15377"/>
        <dbReference type="ChEBI" id="CHEBI:15378"/>
        <dbReference type="ChEBI" id="CHEBI:30864"/>
        <dbReference type="ChEBI" id="CHEBI:32814"/>
        <dbReference type="EC" id="3.5.2.3"/>
    </reaction>
</comment>
<evidence type="ECO:0000256" key="4">
    <source>
        <dbReference type="ARBA" id="ARBA00022801"/>
    </source>
</evidence>